<dbReference type="GO" id="GO:0032153">
    <property type="term" value="C:cell division site"/>
    <property type="evidence" value="ECO:0007669"/>
    <property type="project" value="TreeGrafter"/>
</dbReference>
<keyword evidence="5 19" id="KW-0812">Transmembrane</keyword>
<keyword evidence="6" id="KW-0133">Cell shape</keyword>
<comment type="similarity">
    <text evidence="12">Belongs to the SEDS family. FtsW subfamily.</text>
</comment>
<sequence length="561" mass="59559">MTSSTAGKPRAPKRAAGSTPRTSGSPQGLGFRDRISHAWNDILSRPLTDYIMILFTVILLSSLGVVMVYSSSMTWSLAEGGRVWSTALRQGMMIFAGFVALWVVLKFKPQTIRNLAPALLIISIILLLAVQIPGIGTGREEVGSQSWIVLGPIRFQPSEIAKVTIVIWGAHYLAGRKPSKHWILNHYTRFAGVGAFMAALILLEGDAGMAMSFVLVVMFMLLFAGVALGWLVLAALVVLVGLVAMALGGGFRSNRFSVYFDALFGNFQDTRGTAFQSYQGFLSLADGSATGVGLGQSRAKWFYLPEAKNDFIFAIIGEELGFLGGALVIGLFATLLYFGLRTAKRSRDPFLSLMAAALTASVVSQAFINIGYVVGLLPVTGIQLPMISAGGTSAIITLAAMGLLANCARHEPEAVSAMASYGRPVVDRILTLPEPSSRITTRNSSRSGVGKPAGDTREHTSGGPGRRGEDTRERFGEPVTARRSSRAGSKPPSGSTGSVNNRDDRGRAAGAPGVAPRTPRTPAPDPRRGGERGRGATDRGTGGRGNGTRDPRRGDAGRYRG</sequence>
<evidence type="ECO:0000313" key="21">
    <source>
        <dbReference type="Proteomes" id="UP000650224"/>
    </source>
</evidence>
<feature type="transmembrane region" description="Helical" evidence="19">
    <location>
        <begin position="350"/>
        <end position="374"/>
    </location>
</feature>
<feature type="region of interest" description="Disordered" evidence="18">
    <location>
        <begin position="432"/>
        <end position="561"/>
    </location>
</feature>
<keyword evidence="9 19" id="KW-0472">Membrane</keyword>
<comment type="subcellular location">
    <subcellularLocation>
        <location evidence="1">Membrane</location>
        <topology evidence="1">Multi-pass membrane protein</topology>
    </subcellularLocation>
</comment>
<evidence type="ECO:0000256" key="8">
    <source>
        <dbReference type="ARBA" id="ARBA00022989"/>
    </source>
</evidence>
<comment type="caution">
    <text evidence="20">The sequence shown here is derived from an EMBL/GenBank/DDBJ whole genome shotgun (WGS) entry which is preliminary data.</text>
</comment>
<gene>
    <name evidence="20" type="ORF">H9627_01115</name>
</gene>
<feature type="transmembrane region" description="Helical" evidence="19">
    <location>
        <begin position="231"/>
        <end position="251"/>
    </location>
</feature>
<evidence type="ECO:0000256" key="13">
    <source>
        <dbReference type="ARBA" id="ARBA00041185"/>
    </source>
</evidence>
<feature type="transmembrane region" description="Helical" evidence="19">
    <location>
        <begin position="311"/>
        <end position="338"/>
    </location>
</feature>
<feature type="compositionally biased region" description="Basic and acidic residues" evidence="18">
    <location>
        <begin position="525"/>
        <end position="537"/>
    </location>
</feature>
<dbReference type="GO" id="GO:0005886">
    <property type="term" value="C:plasma membrane"/>
    <property type="evidence" value="ECO:0007669"/>
    <property type="project" value="TreeGrafter"/>
</dbReference>
<keyword evidence="8 19" id="KW-1133">Transmembrane helix</keyword>
<evidence type="ECO:0000256" key="18">
    <source>
        <dbReference type="SAM" id="MobiDB-lite"/>
    </source>
</evidence>
<comment type="pathway">
    <text evidence="2">Cell wall biogenesis; peptidoglycan biosynthesis.</text>
</comment>
<feature type="region of interest" description="Disordered" evidence="18">
    <location>
        <begin position="1"/>
        <end position="29"/>
    </location>
</feature>
<evidence type="ECO:0000256" key="2">
    <source>
        <dbReference type="ARBA" id="ARBA00004752"/>
    </source>
</evidence>
<dbReference type="UniPathway" id="UPA00219"/>
<dbReference type="EC" id="2.4.99.28" evidence="15"/>
<dbReference type="GO" id="GO:0015648">
    <property type="term" value="F:lipid-linked peptidoglycan transporter activity"/>
    <property type="evidence" value="ECO:0007669"/>
    <property type="project" value="TreeGrafter"/>
</dbReference>
<dbReference type="AlphaFoldDB" id="A0A8I0LGP5"/>
<dbReference type="InterPro" id="IPR001182">
    <property type="entry name" value="FtsW/RodA"/>
</dbReference>
<dbReference type="RefSeq" id="WP_191732187.1">
    <property type="nucleotide sequence ID" value="NZ_JACSPR010000001.1"/>
</dbReference>
<evidence type="ECO:0000256" key="6">
    <source>
        <dbReference type="ARBA" id="ARBA00022960"/>
    </source>
</evidence>
<dbReference type="PANTHER" id="PTHR30474">
    <property type="entry name" value="CELL CYCLE PROTEIN"/>
    <property type="match status" value="1"/>
</dbReference>
<evidence type="ECO:0000256" key="9">
    <source>
        <dbReference type="ARBA" id="ARBA00023136"/>
    </source>
</evidence>
<evidence type="ECO:0000256" key="10">
    <source>
        <dbReference type="ARBA" id="ARBA00032370"/>
    </source>
</evidence>
<dbReference type="Pfam" id="PF01098">
    <property type="entry name" value="FTSW_RODA_SPOVE"/>
    <property type="match status" value="1"/>
</dbReference>
<evidence type="ECO:0000256" key="5">
    <source>
        <dbReference type="ARBA" id="ARBA00022692"/>
    </source>
</evidence>
<dbReference type="PANTHER" id="PTHR30474:SF2">
    <property type="entry name" value="PEPTIDOGLYCAN GLYCOSYLTRANSFERASE FTSW-RELATED"/>
    <property type="match status" value="1"/>
</dbReference>
<comment type="function">
    <text evidence="17">Peptidoglycan polymerase that is essential for cell division.</text>
</comment>
<evidence type="ECO:0000256" key="16">
    <source>
        <dbReference type="ARBA" id="ARBA00049902"/>
    </source>
</evidence>
<evidence type="ECO:0000256" key="15">
    <source>
        <dbReference type="ARBA" id="ARBA00044770"/>
    </source>
</evidence>
<feature type="compositionally biased region" description="Basic and acidic residues" evidence="18">
    <location>
        <begin position="454"/>
        <end position="476"/>
    </location>
</feature>
<accession>A0A8I0LGP5</accession>
<evidence type="ECO:0000256" key="12">
    <source>
        <dbReference type="ARBA" id="ARBA00038053"/>
    </source>
</evidence>
<organism evidence="20 21">
    <name type="scientific">Corynebacterium gallinarum</name>
    <dbReference type="NCBI Taxonomy" id="2762214"/>
    <lineage>
        <taxon>Bacteria</taxon>
        <taxon>Bacillati</taxon>
        <taxon>Actinomycetota</taxon>
        <taxon>Actinomycetes</taxon>
        <taxon>Mycobacteriales</taxon>
        <taxon>Corynebacteriaceae</taxon>
        <taxon>Corynebacterium</taxon>
    </lineage>
</organism>
<dbReference type="GO" id="GO:0008360">
    <property type="term" value="P:regulation of cell shape"/>
    <property type="evidence" value="ECO:0007669"/>
    <property type="project" value="UniProtKB-KW"/>
</dbReference>
<feature type="transmembrane region" description="Helical" evidence="19">
    <location>
        <begin position="117"/>
        <end position="135"/>
    </location>
</feature>
<feature type="compositionally biased region" description="Basic and acidic residues" evidence="18">
    <location>
        <begin position="547"/>
        <end position="561"/>
    </location>
</feature>
<keyword evidence="7" id="KW-0573">Peptidoglycan synthesis</keyword>
<evidence type="ECO:0000256" key="19">
    <source>
        <dbReference type="SAM" id="Phobius"/>
    </source>
</evidence>
<reference evidence="20 21" key="1">
    <citation type="submission" date="2020-08" db="EMBL/GenBank/DDBJ databases">
        <title>A Genomic Blueprint of the Chicken Gut Microbiome.</title>
        <authorList>
            <person name="Gilroy R."/>
            <person name="Ravi A."/>
            <person name="Getino M."/>
            <person name="Pursley I."/>
            <person name="Horton D.L."/>
            <person name="Alikhan N.-F."/>
            <person name="Baker D."/>
            <person name="Gharbi K."/>
            <person name="Hall N."/>
            <person name="Watson M."/>
            <person name="Adriaenssens E.M."/>
            <person name="Foster-Nyarko E."/>
            <person name="Jarju S."/>
            <person name="Secka A."/>
            <person name="Antonio M."/>
            <person name="Oren A."/>
            <person name="Chaudhuri R."/>
            <person name="La Ragione R.M."/>
            <person name="Hildebrand F."/>
            <person name="Pallen M.J."/>
        </authorList>
    </citation>
    <scope>NUCLEOTIDE SEQUENCE [LARGE SCALE GENOMIC DNA]</scope>
    <source>
        <strain evidence="20 21">Sa1YVA5</strain>
    </source>
</reference>
<evidence type="ECO:0000256" key="11">
    <source>
        <dbReference type="ARBA" id="ARBA00033270"/>
    </source>
</evidence>
<feature type="transmembrane region" description="Helical" evidence="19">
    <location>
        <begin position="386"/>
        <end position="408"/>
    </location>
</feature>
<dbReference type="GO" id="GO:0051301">
    <property type="term" value="P:cell division"/>
    <property type="evidence" value="ECO:0007669"/>
    <property type="project" value="UniProtKB-KW"/>
</dbReference>
<name>A0A8I0LGP5_9CORY</name>
<feature type="compositionally biased region" description="Low complexity" evidence="18">
    <location>
        <begin position="508"/>
        <end position="518"/>
    </location>
</feature>
<comment type="catalytic activity">
    <reaction evidence="16">
        <text>[GlcNAc-(1-&gt;4)-Mur2Ac(oyl-L-Ala-gamma-D-Glu-L-Lys-D-Ala-D-Ala)](n)-di-trans,octa-cis-undecaprenyl diphosphate + beta-D-GlcNAc-(1-&gt;4)-Mur2Ac(oyl-L-Ala-gamma-D-Glu-L-Lys-D-Ala-D-Ala)-di-trans,octa-cis-undecaprenyl diphosphate = [GlcNAc-(1-&gt;4)-Mur2Ac(oyl-L-Ala-gamma-D-Glu-L-Lys-D-Ala-D-Ala)](n+1)-di-trans,octa-cis-undecaprenyl diphosphate + di-trans,octa-cis-undecaprenyl diphosphate + H(+)</text>
        <dbReference type="Rhea" id="RHEA:23708"/>
        <dbReference type="Rhea" id="RHEA-COMP:9602"/>
        <dbReference type="Rhea" id="RHEA-COMP:9603"/>
        <dbReference type="ChEBI" id="CHEBI:15378"/>
        <dbReference type="ChEBI" id="CHEBI:58405"/>
        <dbReference type="ChEBI" id="CHEBI:60033"/>
        <dbReference type="ChEBI" id="CHEBI:78435"/>
        <dbReference type="EC" id="2.4.99.28"/>
    </reaction>
</comment>
<dbReference type="GO" id="GO:0009252">
    <property type="term" value="P:peptidoglycan biosynthetic process"/>
    <property type="evidence" value="ECO:0007669"/>
    <property type="project" value="UniProtKB-UniPathway"/>
</dbReference>
<proteinExistence type="inferred from homology"/>
<feature type="compositionally biased region" description="Low complexity" evidence="18">
    <location>
        <begin position="436"/>
        <end position="447"/>
    </location>
</feature>
<evidence type="ECO:0000256" key="14">
    <source>
        <dbReference type="ARBA" id="ARBA00041418"/>
    </source>
</evidence>
<dbReference type="InterPro" id="IPR018365">
    <property type="entry name" value="Cell_cycle_FtsW-rel_CS"/>
</dbReference>
<feature type="transmembrane region" description="Helical" evidence="19">
    <location>
        <begin position="83"/>
        <end position="105"/>
    </location>
</feature>
<evidence type="ECO:0000256" key="1">
    <source>
        <dbReference type="ARBA" id="ARBA00004141"/>
    </source>
</evidence>
<dbReference type="GO" id="GO:0008955">
    <property type="term" value="F:peptidoglycan glycosyltransferase activity"/>
    <property type="evidence" value="ECO:0007669"/>
    <property type="project" value="UniProtKB-EC"/>
</dbReference>
<keyword evidence="3" id="KW-0328">Glycosyltransferase</keyword>
<evidence type="ECO:0000313" key="20">
    <source>
        <dbReference type="EMBL" id="MBD8028940.1"/>
    </source>
</evidence>
<dbReference type="EMBL" id="JACSPR010000001">
    <property type="protein sequence ID" value="MBD8028940.1"/>
    <property type="molecule type" value="Genomic_DNA"/>
</dbReference>
<protein>
    <recommendedName>
        <fullName evidence="13">Probable peptidoglycan glycosyltransferase FtsW</fullName>
        <ecNumber evidence="15">2.4.99.28</ecNumber>
    </recommendedName>
    <alternativeName>
        <fullName evidence="14">Cell division protein FtsW</fullName>
    </alternativeName>
    <alternativeName>
        <fullName evidence="11">Cell wall polymerase</fullName>
    </alternativeName>
    <alternativeName>
        <fullName evidence="10">Peptidoglycan polymerase</fullName>
    </alternativeName>
</protein>
<keyword evidence="21" id="KW-1185">Reference proteome</keyword>
<keyword evidence="20" id="KW-0131">Cell cycle</keyword>
<evidence type="ECO:0000256" key="3">
    <source>
        <dbReference type="ARBA" id="ARBA00022676"/>
    </source>
</evidence>
<dbReference type="PROSITE" id="PS00428">
    <property type="entry name" value="FTSW_RODA_SPOVE"/>
    <property type="match status" value="1"/>
</dbReference>
<dbReference type="Proteomes" id="UP000650224">
    <property type="component" value="Unassembled WGS sequence"/>
</dbReference>
<keyword evidence="4" id="KW-0808">Transferase</keyword>
<keyword evidence="20" id="KW-0132">Cell division</keyword>
<evidence type="ECO:0000256" key="7">
    <source>
        <dbReference type="ARBA" id="ARBA00022984"/>
    </source>
</evidence>
<feature type="transmembrane region" description="Helical" evidence="19">
    <location>
        <begin position="50"/>
        <end position="71"/>
    </location>
</feature>
<evidence type="ECO:0000256" key="4">
    <source>
        <dbReference type="ARBA" id="ARBA00022679"/>
    </source>
</evidence>
<evidence type="ECO:0000256" key="17">
    <source>
        <dbReference type="ARBA" id="ARBA00049966"/>
    </source>
</evidence>